<reference evidence="1" key="1">
    <citation type="submission" date="2021-06" db="EMBL/GenBank/DDBJ databases">
        <authorList>
            <person name="Kallberg Y."/>
            <person name="Tangrot J."/>
            <person name="Rosling A."/>
        </authorList>
    </citation>
    <scope>NUCLEOTIDE SEQUENCE</scope>
    <source>
        <strain evidence="1">MA461A</strain>
    </source>
</reference>
<proteinExistence type="predicted"/>
<evidence type="ECO:0000313" key="1">
    <source>
        <dbReference type="EMBL" id="CAG8764818.1"/>
    </source>
</evidence>
<sequence length="127" mass="14217">GWGDGELPTTYRSGGFSVPRQGYHLVSPKAQTEPFLPTSKYGSGEDSESEIEEKYIEWSEKTPYKKHPTAVTTSKMINTKEITTKLQEYYASGDLNLKLDSLSLAEVNIQEGQEQSSLQAQQLQEPK</sequence>
<evidence type="ECO:0000313" key="2">
    <source>
        <dbReference type="Proteomes" id="UP000789920"/>
    </source>
</evidence>
<keyword evidence="2" id="KW-1185">Reference proteome</keyword>
<comment type="caution">
    <text evidence="1">The sequence shown here is derived from an EMBL/GenBank/DDBJ whole genome shotgun (WGS) entry which is preliminary data.</text>
</comment>
<dbReference type="EMBL" id="CAJVQC010037871">
    <property type="protein sequence ID" value="CAG8764818.1"/>
    <property type="molecule type" value="Genomic_DNA"/>
</dbReference>
<gene>
    <name evidence="1" type="ORF">RPERSI_LOCUS15663</name>
</gene>
<dbReference type="Proteomes" id="UP000789920">
    <property type="component" value="Unassembled WGS sequence"/>
</dbReference>
<name>A0ACA9QUC0_9GLOM</name>
<protein>
    <submittedName>
        <fullName evidence="1">17991_t:CDS:1</fullName>
    </submittedName>
</protein>
<accession>A0ACA9QUC0</accession>
<feature type="non-terminal residue" evidence="1">
    <location>
        <position position="1"/>
    </location>
</feature>
<organism evidence="1 2">
    <name type="scientific">Racocetra persica</name>
    <dbReference type="NCBI Taxonomy" id="160502"/>
    <lineage>
        <taxon>Eukaryota</taxon>
        <taxon>Fungi</taxon>
        <taxon>Fungi incertae sedis</taxon>
        <taxon>Mucoromycota</taxon>
        <taxon>Glomeromycotina</taxon>
        <taxon>Glomeromycetes</taxon>
        <taxon>Diversisporales</taxon>
        <taxon>Gigasporaceae</taxon>
        <taxon>Racocetra</taxon>
    </lineage>
</organism>